<keyword evidence="3" id="KW-1185">Reference proteome</keyword>
<feature type="region of interest" description="Disordered" evidence="1">
    <location>
        <begin position="121"/>
        <end position="141"/>
    </location>
</feature>
<proteinExistence type="predicted"/>
<evidence type="ECO:0000313" key="3">
    <source>
        <dbReference type="Proteomes" id="UP001307889"/>
    </source>
</evidence>
<evidence type="ECO:0000313" key="2">
    <source>
        <dbReference type="EMBL" id="BES99662.1"/>
    </source>
</evidence>
<organism evidence="2 3">
    <name type="scientific">Nesidiocoris tenuis</name>
    <dbReference type="NCBI Taxonomy" id="355587"/>
    <lineage>
        <taxon>Eukaryota</taxon>
        <taxon>Metazoa</taxon>
        <taxon>Ecdysozoa</taxon>
        <taxon>Arthropoda</taxon>
        <taxon>Hexapoda</taxon>
        <taxon>Insecta</taxon>
        <taxon>Pterygota</taxon>
        <taxon>Neoptera</taxon>
        <taxon>Paraneoptera</taxon>
        <taxon>Hemiptera</taxon>
        <taxon>Heteroptera</taxon>
        <taxon>Panheteroptera</taxon>
        <taxon>Cimicomorpha</taxon>
        <taxon>Miridae</taxon>
        <taxon>Dicyphina</taxon>
        <taxon>Nesidiocoris</taxon>
    </lineage>
</organism>
<accession>A0ABN7B7M7</accession>
<protein>
    <submittedName>
        <fullName evidence="2">Uncharacterized protein</fullName>
    </submittedName>
</protein>
<gene>
    <name evidence="2" type="ORF">NTJ_12479</name>
</gene>
<evidence type="ECO:0000256" key="1">
    <source>
        <dbReference type="SAM" id="MobiDB-lite"/>
    </source>
</evidence>
<dbReference type="Proteomes" id="UP001307889">
    <property type="component" value="Chromosome 10"/>
</dbReference>
<name>A0ABN7B7M7_9HEMI</name>
<feature type="region of interest" description="Disordered" evidence="1">
    <location>
        <begin position="64"/>
        <end position="89"/>
    </location>
</feature>
<dbReference type="EMBL" id="AP028918">
    <property type="protein sequence ID" value="BES99662.1"/>
    <property type="molecule type" value="Genomic_DNA"/>
</dbReference>
<reference evidence="2 3" key="1">
    <citation type="submission" date="2023-09" db="EMBL/GenBank/DDBJ databases">
        <title>Nesidiocoris tenuis whole genome shotgun sequence.</title>
        <authorList>
            <person name="Shibata T."/>
            <person name="Shimoda M."/>
            <person name="Kobayashi T."/>
            <person name="Uehara T."/>
        </authorList>
    </citation>
    <scope>NUCLEOTIDE SEQUENCE [LARGE SCALE GENOMIC DNA]</scope>
    <source>
        <strain evidence="2 3">Japan</strain>
    </source>
</reference>
<sequence length="141" mass="16280">MRRSRERNVAVSRARRDVGYGVRRVGYVHDIGPTLLPYFIGRDPIRRLRGKEIRLLRVKNNGRQHLEDEPGGCGRGTGSCPSPTSQKPEVPFSCTFDTCHRVHDMWTIMIFPNKISAPRNSRVFNRRRRTNYPADKTEKSS</sequence>